<dbReference type="EMBL" id="BSPC01000022">
    <property type="protein sequence ID" value="GLS19313.1"/>
    <property type="molecule type" value="Genomic_DNA"/>
</dbReference>
<proteinExistence type="predicted"/>
<comment type="caution">
    <text evidence="2">The sequence shown here is derived from an EMBL/GenBank/DDBJ whole genome shotgun (WGS) entry which is preliminary data.</text>
</comment>
<protein>
    <submittedName>
        <fullName evidence="2">Uncharacterized protein</fullName>
    </submittedName>
</protein>
<evidence type="ECO:0000256" key="1">
    <source>
        <dbReference type="SAM" id="MobiDB-lite"/>
    </source>
</evidence>
<dbReference type="Proteomes" id="UP001156882">
    <property type="component" value="Unassembled WGS sequence"/>
</dbReference>
<evidence type="ECO:0000313" key="3">
    <source>
        <dbReference type="Proteomes" id="UP001156882"/>
    </source>
</evidence>
<feature type="region of interest" description="Disordered" evidence="1">
    <location>
        <begin position="18"/>
        <end position="47"/>
    </location>
</feature>
<evidence type="ECO:0000313" key="2">
    <source>
        <dbReference type="EMBL" id="GLS19313.1"/>
    </source>
</evidence>
<keyword evidence="3" id="KW-1185">Reference proteome</keyword>
<sequence length="47" mass="4871">MAGTADVLVRLFLSPNRSASKSAGEDARGPSHNAYFSAGSGCFSHSR</sequence>
<name>A0ABQ6CHW7_9HYPH</name>
<accession>A0ABQ6CHW7</accession>
<reference evidence="3" key="1">
    <citation type="journal article" date="2019" name="Int. J. Syst. Evol. Microbiol.">
        <title>The Global Catalogue of Microorganisms (GCM) 10K type strain sequencing project: providing services to taxonomists for standard genome sequencing and annotation.</title>
        <authorList>
            <consortium name="The Broad Institute Genomics Platform"/>
            <consortium name="The Broad Institute Genome Sequencing Center for Infectious Disease"/>
            <person name="Wu L."/>
            <person name="Ma J."/>
        </authorList>
    </citation>
    <scope>NUCLEOTIDE SEQUENCE [LARGE SCALE GENOMIC DNA]</scope>
    <source>
        <strain evidence="3">NBRC 101365</strain>
    </source>
</reference>
<gene>
    <name evidence="2" type="ORF">GCM10007874_23300</name>
</gene>
<organism evidence="2 3">
    <name type="scientific">Labrys miyagiensis</name>
    <dbReference type="NCBI Taxonomy" id="346912"/>
    <lineage>
        <taxon>Bacteria</taxon>
        <taxon>Pseudomonadati</taxon>
        <taxon>Pseudomonadota</taxon>
        <taxon>Alphaproteobacteria</taxon>
        <taxon>Hyphomicrobiales</taxon>
        <taxon>Xanthobacteraceae</taxon>
        <taxon>Labrys</taxon>
    </lineage>
</organism>